<keyword evidence="1" id="KW-1133">Transmembrane helix</keyword>
<keyword evidence="1" id="KW-0472">Membrane</keyword>
<dbReference type="AlphaFoldDB" id="A0A2T6A5A7"/>
<keyword evidence="3" id="KW-1185">Reference proteome</keyword>
<keyword evidence="1" id="KW-0812">Transmembrane</keyword>
<name>A0A2T6A5A7_9RHOB</name>
<protein>
    <submittedName>
        <fullName evidence="2">Uncharacterized protein</fullName>
    </submittedName>
</protein>
<proteinExistence type="predicted"/>
<reference evidence="2 3" key="1">
    <citation type="submission" date="2018-04" db="EMBL/GenBank/DDBJ databases">
        <title>Genomic Encyclopedia of Archaeal and Bacterial Type Strains, Phase II (KMG-II): from individual species to whole genera.</title>
        <authorList>
            <person name="Goeker M."/>
        </authorList>
    </citation>
    <scope>NUCLEOTIDE SEQUENCE [LARGE SCALE GENOMIC DNA]</scope>
    <source>
        <strain evidence="2 3">DSM 29329</strain>
    </source>
</reference>
<accession>A0A2T6A5A7</accession>
<evidence type="ECO:0000256" key="1">
    <source>
        <dbReference type="SAM" id="Phobius"/>
    </source>
</evidence>
<dbReference type="Proteomes" id="UP000244069">
    <property type="component" value="Unassembled WGS sequence"/>
</dbReference>
<evidence type="ECO:0000313" key="3">
    <source>
        <dbReference type="Proteomes" id="UP000244069"/>
    </source>
</evidence>
<gene>
    <name evidence="2" type="ORF">C8N44_14010</name>
</gene>
<organism evidence="2 3">
    <name type="scientific">Allosediminivita pacifica</name>
    <dbReference type="NCBI Taxonomy" id="1267769"/>
    <lineage>
        <taxon>Bacteria</taxon>
        <taxon>Pseudomonadati</taxon>
        <taxon>Pseudomonadota</taxon>
        <taxon>Alphaproteobacteria</taxon>
        <taxon>Rhodobacterales</taxon>
        <taxon>Paracoccaceae</taxon>
        <taxon>Allosediminivita</taxon>
    </lineage>
</organism>
<sequence length="144" mass="16630">MANTDIIPLPELFDASLQELQAELADPLPPIPDRRSYRVRDLRETLSSRLPYAQAIAAAQLVRGEVALRLQPILDKHRQHRRLLRRIYLWRRFKPVVLSLVILLFFAALSWLMWEYQDPIRRFIQGLAKSASSTFGTQIPGSTP</sequence>
<dbReference type="RefSeq" id="WP_107978742.1">
    <property type="nucleotide sequence ID" value="NZ_BMEZ01000040.1"/>
</dbReference>
<feature type="transmembrane region" description="Helical" evidence="1">
    <location>
        <begin position="95"/>
        <end position="114"/>
    </location>
</feature>
<dbReference type="EMBL" id="QBKN01000040">
    <property type="protein sequence ID" value="PTX39017.1"/>
    <property type="molecule type" value="Genomic_DNA"/>
</dbReference>
<comment type="caution">
    <text evidence="2">The sequence shown here is derived from an EMBL/GenBank/DDBJ whole genome shotgun (WGS) entry which is preliminary data.</text>
</comment>
<evidence type="ECO:0000313" key="2">
    <source>
        <dbReference type="EMBL" id="PTX39017.1"/>
    </source>
</evidence>